<gene>
    <name evidence="1" type="ORF">CCACVL1_10737</name>
</gene>
<protein>
    <submittedName>
        <fullName evidence="1">Uncharacterized protein</fullName>
    </submittedName>
</protein>
<comment type="caution">
    <text evidence="1">The sequence shown here is derived from an EMBL/GenBank/DDBJ whole genome shotgun (WGS) entry which is preliminary data.</text>
</comment>
<reference evidence="1 2" key="1">
    <citation type="submission" date="2013-09" db="EMBL/GenBank/DDBJ databases">
        <title>Corchorus capsularis genome sequencing.</title>
        <authorList>
            <person name="Alam M."/>
            <person name="Haque M.S."/>
            <person name="Islam M.S."/>
            <person name="Emdad E.M."/>
            <person name="Islam M.M."/>
            <person name="Ahmed B."/>
            <person name="Halim A."/>
            <person name="Hossen Q.M.M."/>
            <person name="Hossain M.Z."/>
            <person name="Ahmed R."/>
            <person name="Khan M.M."/>
            <person name="Islam R."/>
            <person name="Rashid M.M."/>
            <person name="Khan S.A."/>
            <person name="Rahman M.S."/>
            <person name="Alam M."/>
        </authorList>
    </citation>
    <scope>NUCLEOTIDE SEQUENCE [LARGE SCALE GENOMIC DNA]</scope>
    <source>
        <strain evidence="2">cv. CVL-1</strain>
        <tissue evidence="1">Whole seedling</tissue>
    </source>
</reference>
<name>A0A1R3IPX6_COCAP</name>
<accession>A0A1R3IPX6</accession>
<sequence>MGVAVFYRKKRPYVKAFHQDQRRDLKKGA</sequence>
<dbReference type="Gramene" id="OMO84626">
    <property type="protein sequence ID" value="OMO84626"/>
    <property type="gene ID" value="CCACVL1_10737"/>
</dbReference>
<dbReference type="AlphaFoldDB" id="A0A1R3IPX6"/>
<keyword evidence="2" id="KW-1185">Reference proteome</keyword>
<dbReference type="Proteomes" id="UP000188268">
    <property type="component" value="Unassembled WGS sequence"/>
</dbReference>
<proteinExistence type="predicted"/>
<organism evidence="1 2">
    <name type="scientific">Corchorus capsularis</name>
    <name type="common">Jute</name>
    <dbReference type="NCBI Taxonomy" id="210143"/>
    <lineage>
        <taxon>Eukaryota</taxon>
        <taxon>Viridiplantae</taxon>
        <taxon>Streptophyta</taxon>
        <taxon>Embryophyta</taxon>
        <taxon>Tracheophyta</taxon>
        <taxon>Spermatophyta</taxon>
        <taxon>Magnoliopsida</taxon>
        <taxon>eudicotyledons</taxon>
        <taxon>Gunneridae</taxon>
        <taxon>Pentapetalae</taxon>
        <taxon>rosids</taxon>
        <taxon>malvids</taxon>
        <taxon>Malvales</taxon>
        <taxon>Malvaceae</taxon>
        <taxon>Grewioideae</taxon>
        <taxon>Apeibeae</taxon>
        <taxon>Corchorus</taxon>
    </lineage>
</organism>
<evidence type="ECO:0000313" key="2">
    <source>
        <dbReference type="Proteomes" id="UP000188268"/>
    </source>
</evidence>
<dbReference type="EMBL" id="AWWV01009709">
    <property type="protein sequence ID" value="OMO84626.1"/>
    <property type="molecule type" value="Genomic_DNA"/>
</dbReference>
<evidence type="ECO:0000313" key="1">
    <source>
        <dbReference type="EMBL" id="OMO84626.1"/>
    </source>
</evidence>